<feature type="transmembrane region" description="Helical" evidence="1">
    <location>
        <begin position="12"/>
        <end position="29"/>
    </location>
</feature>
<sequence length="109" mass="12323">MNIEVFTQFRLVFGLILVFLGLFLVLSILPKGRDAIVTFFSVLAVSVTHALIAIALIITENMFLEDFALEGDSITFYMFLAILALAIINPIVYKLRNRSNRRGSSYSFR</sequence>
<dbReference type="RefSeq" id="WP_091488356.1">
    <property type="nucleotide sequence ID" value="NZ_BJUX01000051.1"/>
</dbReference>
<evidence type="ECO:0000256" key="1">
    <source>
        <dbReference type="SAM" id="Phobius"/>
    </source>
</evidence>
<feature type="transmembrane region" description="Helical" evidence="1">
    <location>
        <begin position="36"/>
        <end position="58"/>
    </location>
</feature>
<evidence type="ECO:0000313" key="5">
    <source>
        <dbReference type="Proteomes" id="UP000321425"/>
    </source>
</evidence>
<reference evidence="3 4" key="1">
    <citation type="submission" date="2016-10" db="EMBL/GenBank/DDBJ databases">
        <authorList>
            <person name="de Groot N.N."/>
        </authorList>
    </citation>
    <scope>NUCLEOTIDE SEQUENCE [LARGE SCALE GENOMIC DNA]</scope>
    <source>
        <strain evidence="3 4">DSM 19182</strain>
    </source>
</reference>
<keyword evidence="1" id="KW-0812">Transmembrane</keyword>
<reference evidence="2 5" key="2">
    <citation type="submission" date="2019-07" db="EMBL/GenBank/DDBJ databases">
        <title>Whole genome shotgun sequence of Alkalibacterium putridalgicola NBRC 103243.</title>
        <authorList>
            <person name="Hosoyama A."/>
            <person name="Uohara A."/>
            <person name="Ohji S."/>
            <person name="Ichikawa N."/>
        </authorList>
    </citation>
    <scope>NUCLEOTIDE SEQUENCE [LARGE SCALE GENOMIC DNA]</scope>
    <source>
        <strain evidence="2 5">NBRC 103243</strain>
    </source>
</reference>
<feature type="transmembrane region" description="Helical" evidence="1">
    <location>
        <begin position="74"/>
        <end position="93"/>
    </location>
</feature>
<dbReference type="EMBL" id="FOBL01000017">
    <property type="protein sequence ID" value="SEL94935.1"/>
    <property type="molecule type" value="Genomic_DNA"/>
</dbReference>
<organism evidence="3 4">
    <name type="scientific">Alkalibacterium putridalgicola</name>
    <dbReference type="NCBI Taxonomy" id="426703"/>
    <lineage>
        <taxon>Bacteria</taxon>
        <taxon>Bacillati</taxon>
        <taxon>Bacillota</taxon>
        <taxon>Bacilli</taxon>
        <taxon>Lactobacillales</taxon>
        <taxon>Carnobacteriaceae</taxon>
        <taxon>Alkalibacterium</taxon>
    </lineage>
</organism>
<keyword evidence="1" id="KW-0472">Membrane</keyword>
<name>A0A1H7UE16_9LACT</name>
<accession>A0A1H7UE16</accession>
<dbReference type="STRING" id="426703.SAMN04488100_1177"/>
<evidence type="ECO:0000313" key="3">
    <source>
        <dbReference type="EMBL" id="SEL94935.1"/>
    </source>
</evidence>
<gene>
    <name evidence="2" type="ORF">APU01nite_23850</name>
    <name evidence="3" type="ORF">SAMN04488100_1177</name>
</gene>
<dbReference type="AlphaFoldDB" id="A0A1H7UE16"/>
<protein>
    <submittedName>
        <fullName evidence="3">Uncharacterized protein</fullName>
    </submittedName>
</protein>
<proteinExistence type="predicted"/>
<dbReference type="Proteomes" id="UP000198548">
    <property type="component" value="Unassembled WGS sequence"/>
</dbReference>
<keyword evidence="1" id="KW-1133">Transmembrane helix</keyword>
<dbReference type="EMBL" id="BJUX01000051">
    <property type="protein sequence ID" value="GEK90346.1"/>
    <property type="molecule type" value="Genomic_DNA"/>
</dbReference>
<dbReference type="Proteomes" id="UP000321425">
    <property type="component" value="Unassembled WGS sequence"/>
</dbReference>
<keyword evidence="5" id="KW-1185">Reference proteome</keyword>
<evidence type="ECO:0000313" key="4">
    <source>
        <dbReference type="Proteomes" id="UP000198548"/>
    </source>
</evidence>
<evidence type="ECO:0000313" key="2">
    <source>
        <dbReference type="EMBL" id="GEK90346.1"/>
    </source>
</evidence>